<dbReference type="EMBL" id="CP043939">
    <property type="protein sequence ID" value="QER67486.1"/>
    <property type="molecule type" value="Genomic_DNA"/>
</dbReference>
<keyword evidence="2" id="KW-1185">Reference proteome</keyword>
<organism evidence="1 2">
    <name type="scientific">Paucilactobacillus nenjiangensis</name>
    <dbReference type="NCBI Taxonomy" id="1296540"/>
    <lineage>
        <taxon>Bacteria</taxon>
        <taxon>Bacillati</taxon>
        <taxon>Bacillota</taxon>
        <taxon>Bacilli</taxon>
        <taxon>Lactobacillales</taxon>
        <taxon>Lactobacillaceae</taxon>
        <taxon>Paucilactobacillus</taxon>
    </lineage>
</organism>
<dbReference type="GO" id="GO:0008967">
    <property type="term" value="F:phosphoglycolate phosphatase activity"/>
    <property type="evidence" value="ECO:0007669"/>
    <property type="project" value="TreeGrafter"/>
</dbReference>
<dbReference type="SFLD" id="SFLDG01129">
    <property type="entry name" value="C1.5:_HAD__Beta-PGM__Phosphata"/>
    <property type="match status" value="1"/>
</dbReference>
<dbReference type="NCBIfam" id="TIGR01549">
    <property type="entry name" value="HAD-SF-IA-v1"/>
    <property type="match status" value="1"/>
</dbReference>
<dbReference type="KEGG" id="lnn:F0161_06185"/>
<keyword evidence="1" id="KW-0378">Hydrolase</keyword>
<reference evidence="1 2" key="1">
    <citation type="submission" date="2019-09" db="EMBL/GenBank/DDBJ databases">
        <title>Complete Genome Sequence of Lactobacillus nenjiangensis SH-Y15, isolated from sauerkraut.</title>
        <authorList>
            <person name="Yang H."/>
        </authorList>
    </citation>
    <scope>NUCLEOTIDE SEQUENCE [LARGE SCALE GENOMIC DNA]</scope>
    <source>
        <strain evidence="1 2">SH-Y15</strain>
    </source>
</reference>
<dbReference type="AlphaFoldDB" id="A0A5P1X0Z4"/>
<dbReference type="InterPro" id="IPR036412">
    <property type="entry name" value="HAD-like_sf"/>
</dbReference>
<evidence type="ECO:0000313" key="2">
    <source>
        <dbReference type="Proteomes" id="UP000325295"/>
    </source>
</evidence>
<dbReference type="Proteomes" id="UP000325295">
    <property type="component" value="Chromosome"/>
</dbReference>
<evidence type="ECO:0000313" key="1">
    <source>
        <dbReference type="EMBL" id="QER67486.1"/>
    </source>
</evidence>
<dbReference type="GO" id="GO:0006281">
    <property type="term" value="P:DNA repair"/>
    <property type="evidence" value="ECO:0007669"/>
    <property type="project" value="TreeGrafter"/>
</dbReference>
<dbReference type="PANTHER" id="PTHR43434">
    <property type="entry name" value="PHOSPHOGLYCOLATE PHOSPHATASE"/>
    <property type="match status" value="1"/>
</dbReference>
<dbReference type="InterPro" id="IPR023214">
    <property type="entry name" value="HAD_sf"/>
</dbReference>
<dbReference type="Gene3D" id="3.40.50.1000">
    <property type="entry name" value="HAD superfamily/HAD-like"/>
    <property type="match status" value="1"/>
</dbReference>
<dbReference type="OrthoDB" id="9807630at2"/>
<sequence length="310" mass="36324">MISNYEIELNKVRRRKLMERAVKKSANRFELRSRYKISASDIVQLPSTNKVQRMISNYEIELNKVRRRKLMERAVKISANDIVQLLSTDKFLIKYFYQNGGFQMYRNFFWDLDGTLYDTYPQMVDSFNQMLEHFNVPAQKRRSYEIMRQDTLGNAFVIFAKENNLDINAMKAIYYPIEKQYTHPNMAEGTREVLQAVIDHGGKNYLLTHRNRTALNFMKLDGLLNMFSDFVTADDPFPKKPDPTSLNHLIDTNLVPREDAVMVGDRDMDINAAHNAGIEGILFDPDDLIETKANPNHRVHTMKEIEQWIK</sequence>
<dbReference type="Gene3D" id="1.10.150.240">
    <property type="entry name" value="Putative phosphatase, domain 2"/>
    <property type="match status" value="1"/>
</dbReference>
<name>A0A5P1X0Z4_9LACO</name>
<dbReference type="InterPro" id="IPR023198">
    <property type="entry name" value="PGP-like_dom2"/>
</dbReference>
<dbReference type="GO" id="GO:0005829">
    <property type="term" value="C:cytosol"/>
    <property type="evidence" value="ECO:0007669"/>
    <property type="project" value="TreeGrafter"/>
</dbReference>
<gene>
    <name evidence="1" type="ORF">F0161_06185</name>
</gene>
<dbReference type="InterPro" id="IPR050155">
    <property type="entry name" value="HAD-like_hydrolase_sf"/>
</dbReference>
<dbReference type="InterPro" id="IPR041492">
    <property type="entry name" value="HAD_2"/>
</dbReference>
<dbReference type="SUPFAM" id="SSF56784">
    <property type="entry name" value="HAD-like"/>
    <property type="match status" value="1"/>
</dbReference>
<dbReference type="PANTHER" id="PTHR43434:SF25">
    <property type="entry name" value="PHOSPHOGLYCOLATE PHOSPHATASE"/>
    <property type="match status" value="1"/>
</dbReference>
<protein>
    <submittedName>
        <fullName evidence="1">HAD-IA family hydrolase</fullName>
    </submittedName>
</protein>
<accession>A0A5P1X0Z4</accession>
<dbReference type="Pfam" id="PF13419">
    <property type="entry name" value="HAD_2"/>
    <property type="match status" value="1"/>
</dbReference>
<dbReference type="InterPro" id="IPR006439">
    <property type="entry name" value="HAD-SF_hydro_IA"/>
</dbReference>
<proteinExistence type="predicted"/>
<dbReference type="SFLD" id="SFLDS00003">
    <property type="entry name" value="Haloacid_Dehalogenase"/>
    <property type="match status" value="1"/>
</dbReference>